<keyword evidence="5" id="KW-1185">Reference proteome</keyword>
<evidence type="ECO:0000259" key="2">
    <source>
        <dbReference type="Pfam" id="PF01370"/>
    </source>
</evidence>
<evidence type="ECO:0000259" key="3">
    <source>
        <dbReference type="Pfam" id="PF08338"/>
    </source>
</evidence>
<dbReference type="Proteomes" id="UP000028481">
    <property type="component" value="Chromosome"/>
</dbReference>
<dbReference type="PaxDb" id="289377-HL41_02830"/>
<dbReference type="InterPro" id="IPR036291">
    <property type="entry name" value="NAD(P)-bd_dom_sf"/>
</dbReference>
<dbReference type="InterPro" id="IPR010099">
    <property type="entry name" value="SDR39U1"/>
</dbReference>
<evidence type="ECO:0008006" key="6">
    <source>
        <dbReference type="Google" id="ProtNLM"/>
    </source>
</evidence>
<dbReference type="EMBL" id="CP008796">
    <property type="protein sequence ID" value="AIH03811.1"/>
    <property type="molecule type" value="Genomic_DNA"/>
</dbReference>
<feature type="domain" description="NAD-dependent epimerase/dehydratase" evidence="2">
    <location>
        <begin position="4"/>
        <end position="214"/>
    </location>
</feature>
<dbReference type="eggNOG" id="COG1090">
    <property type="taxonomic scope" value="Bacteria"/>
</dbReference>
<evidence type="ECO:0000313" key="4">
    <source>
        <dbReference type="EMBL" id="AIH03811.1"/>
    </source>
</evidence>
<dbReference type="AlphaFoldDB" id="A0A075WSH0"/>
<name>A0A075WSH0_9BACT</name>
<proteinExistence type="inferred from homology"/>
<dbReference type="HOGENOM" id="CLU_047373_1_0_0"/>
<dbReference type="STRING" id="289377.HL41_02830"/>
<comment type="similarity">
    <text evidence="1">Belongs to the NAD(P)-dependent epimerase/dehydratase family. SDR39U1 subfamily.</text>
</comment>
<dbReference type="Gene3D" id="3.40.50.720">
    <property type="entry name" value="NAD(P)-binding Rossmann-like Domain"/>
    <property type="match status" value="1"/>
</dbReference>
<dbReference type="NCBIfam" id="TIGR01777">
    <property type="entry name" value="yfcH"/>
    <property type="match status" value="1"/>
</dbReference>
<dbReference type="Pfam" id="PF01370">
    <property type="entry name" value="Epimerase"/>
    <property type="match status" value="1"/>
</dbReference>
<accession>A0A075WSH0</accession>
<dbReference type="PANTHER" id="PTHR11092">
    <property type="entry name" value="SUGAR NUCLEOTIDE EPIMERASE RELATED"/>
    <property type="match status" value="1"/>
</dbReference>
<evidence type="ECO:0000256" key="1">
    <source>
        <dbReference type="ARBA" id="ARBA00009353"/>
    </source>
</evidence>
<dbReference type="Pfam" id="PF08338">
    <property type="entry name" value="DUF1731"/>
    <property type="match status" value="1"/>
</dbReference>
<protein>
    <recommendedName>
        <fullName evidence="6">Epimerase</fullName>
    </recommendedName>
</protein>
<sequence length="296" mass="32744">MKKVLVVGGTGFVGGALVPELIKKGFSTTLLVRNLEKAKSRFSGCDFILGDPMKSGSWQAEVSNFDVVINLVGQNIFGKWTESYKKLILESRVKSTENIVKSLKKNAFLINASAIGYYGDKGDQSVDEDSQPGNDFLAKVCIEWEKQAQNAKKYGVKVAITRFGIVLGKGGMLAKVLPVFKWGLGGTLGDGRQWFSWIHISDLVNGLIFLIEKDLEGVFNFTSPQPVTNKEFTKALATVLKRPAFFRVPMFALKLFLGELADSITANIKAHPRRLIQNDFKFIYPEIKGALESLVK</sequence>
<dbReference type="InterPro" id="IPR001509">
    <property type="entry name" value="Epimerase_deHydtase"/>
</dbReference>
<dbReference type="SUPFAM" id="SSF51735">
    <property type="entry name" value="NAD(P)-binding Rossmann-fold domains"/>
    <property type="match status" value="1"/>
</dbReference>
<reference evidence="4 5" key="1">
    <citation type="journal article" date="2015" name="Genome Announc.">
        <title>Genome Sequence of a Sulfate-Reducing Thermophilic Bacterium, Thermodesulfobacterium commune DSM 2178T (Phylum Thermodesulfobacteria).</title>
        <authorList>
            <person name="Bhatnagar S."/>
            <person name="Badger J.H."/>
            <person name="Madupu R."/>
            <person name="Khouri H.M."/>
            <person name="O'Connor E.M."/>
            <person name="Robb F.T."/>
            <person name="Ward N.L."/>
            <person name="Eisen J.A."/>
        </authorList>
    </citation>
    <scope>NUCLEOTIDE SEQUENCE [LARGE SCALE GENOMIC DNA]</scope>
    <source>
        <strain evidence="4 5">DSM 2178</strain>
    </source>
</reference>
<evidence type="ECO:0000313" key="5">
    <source>
        <dbReference type="Proteomes" id="UP000028481"/>
    </source>
</evidence>
<gene>
    <name evidence="4" type="ORF">HL41_02830</name>
</gene>
<feature type="domain" description="DUF1731" evidence="3">
    <location>
        <begin position="248"/>
        <end position="294"/>
    </location>
</feature>
<organism evidence="4 5">
    <name type="scientific">Thermodesulfobacterium commune DSM 2178</name>
    <dbReference type="NCBI Taxonomy" id="289377"/>
    <lineage>
        <taxon>Bacteria</taxon>
        <taxon>Pseudomonadati</taxon>
        <taxon>Thermodesulfobacteriota</taxon>
        <taxon>Thermodesulfobacteria</taxon>
        <taxon>Thermodesulfobacteriales</taxon>
        <taxon>Thermodesulfobacteriaceae</taxon>
        <taxon>Thermodesulfobacterium</taxon>
    </lineage>
</organism>
<dbReference type="PANTHER" id="PTHR11092:SF0">
    <property type="entry name" value="EPIMERASE FAMILY PROTEIN SDR39U1"/>
    <property type="match status" value="1"/>
</dbReference>
<dbReference type="InterPro" id="IPR013549">
    <property type="entry name" value="DUF1731"/>
</dbReference>
<dbReference type="KEGG" id="tcm:HL41_02830"/>